<accession>A0A0U3W3T9</accession>
<dbReference type="Proteomes" id="UP000050331">
    <property type="component" value="Chromosome"/>
</dbReference>
<dbReference type="AlphaFoldDB" id="A0A0U3W3T9"/>
<dbReference type="Pfam" id="PF01039">
    <property type="entry name" value="Carboxyl_trans"/>
    <property type="match status" value="1"/>
</dbReference>
<dbReference type="InterPro" id="IPR011762">
    <property type="entry name" value="COA_CT_N"/>
</dbReference>
<dbReference type="PROSITE" id="PS50980">
    <property type="entry name" value="COA_CT_NTER"/>
    <property type="match status" value="1"/>
</dbReference>
<dbReference type="KEGG" id="lao:AOX59_04300"/>
<dbReference type="InterPro" id="IPR045190">
    <property type="entry name" value="MCCB/AccD1-like"/>
</dbReference>
<dbReference type="InterPro" id="IPR011763">
    <property type="entry name" value="COA_CT_C"/>
</dbReference>
<dbReference type="PROSITE" id="PS50989">
    <property type="entry name" value="COA_CT_CTER"/>
    <property type="match status" value="1"/>
</dbReference>
<keyword evidence="4" id="KW-1185">Reference proteome</keyword>
<dbReference type="RefSeq" id="WP_068442321.1">
    <property type="nucleotide sequence ID" value="NZ_CP013862.1"/>
</dbReference>
<feature type="domain" description="CoA carboxyltransferase C-terminal" evidence="2">
    <location>
        <begin position="258"/>
        <end position="509"/>
    </location>
</feature>
<dbReference type="InterPro" id="IPR034733">
    <property type="entry name" value="AcCoA_carboxyl_beta"/>
</dbReference>
<dbReference type="FunFam" id="3.90.226.10:FF:000041">
    <property type="entry name" value="Propionyl-CoA carboxylase subunit beta"/>
    <property type="match status" value="1"/>
</dbReference>
<organism evidence="3 4">
    <name type="scientific">Lentibacillus amyloliquefaciens</name>
    <dbReference type="NCBI Taxonomy" id="1472767"/>
    <lineage>
        <taxon>Bacteria</taxon>
        <taxon>Bacillati</taxon>
        <taxon>Bacillota</taxon>
        <taxon>Bacilli</taxon>
        <taxon>Bacillales</taxon>
        <taxon>Bacillaceae</taxon>
        <taxon>Lentibacillus</taxon>
    </lineage>
</organism>
<dbReference type="SUPFAM" id="SSF52096">
    <property type="entry name" value="ClpP/crotonase"/>
    <property type="match status" value="2"/>
</dbReference>
<evidence type="ECO:0000313" key="4">
    <source>
        <dbReference type="Proteomes" id="UP000050331"/>
    </source>
</evidence>
<proteinExistence type="predicted"/>
<dbReference type="Gene3D" id="3.90.226.10">
    <property type="entry name" value="2-enoyl-CoA Hydratase, Chain A, domain 1"/>
    <property type="match status" value="2"/>
</dbReference>
<evidence type="ECO:0000259" key="2">
    <source>
        <dbReference type="PROSITE" id="PS50989"/>
    </source>
</evidence>
<dbReference type="EMBL" id="CP013862">
    <property type="protein sequence ID" value="ALX47890.1"/>
    <property type="molecule type" value="Genomic_DNA"/>
</dbReference>
<dbReference type="GO" id="GO:0004485">
    <property type="term" value="F:methylcrotonoyl-CoA carboxylase activity"/>
    <property type="evidence" value="ECO:0007669"/>
    <property type="project" value="TreeGrafter"/>
</dbReference>
<evidence type="ECO:0000313" key="3">
    <source>
        <dbReference type="EMBL" id="ALX47890.1"/>
    </source>
</evidence>
<dbReference type="InterPro" id="IPR029045">
    <property type="entry name" value="ClpP/crotonase-like_dom_sf"/>
</dbReference>
<dbReference type="GO" id="GO:0006552">
    <property type="term" value="P:L-leucine catabolic process"/>
    <property type="evidence" value="ECO:0007669"/>
    <property type="project" value="TreeGrafter"/>
</dbReference>
<evidence type="ECO:0000259" key="1">
    <source>
        <dbReference type="PROSITE" id="PS50980"/>
    </source>
</evidence>
<dbReference type="PANTHER" id="PTHR22855:SF13">
    <property type="entry name" value="METHYLCROTONOYL-COA CARBOXYLASE BETA CHAIN, MITOCHONDRIAL"/>
    <property type="match status" value="1"/>
</dbReference>
<feature type="domain" description="CoA carboxyltransferase N-terminal" evidence="1">
    <location>
        <begin position="1"/>
        <end position="252"/>
    </location>
</feature>
<reference evidence="3 4" key="1">
    <citation type="submission" date="2016-01" db="EMBL/GenBank/DDBJ databases">
        <title>Complete genome sequence of strain Lentibacillus amyloliquefaciens LAM0015T isolated from saline sediment.</title>
        <authorList>
            <person name="Wang J.-L."/>
            <person name="He M.-X."/>
        </authorList>
    </citation>
    <scope>NUCLEOTIDE SEQUENCE [LARGE SCALE GENOMIC DNA]</scope>
    <source>
        <strain evidence="3 4">LAM0015</strain>
    </source>
</reference>
<dbReference type="PANTHER" id="PTHR22855">
    <property type="entry name" value="ACETYL, PROPIONYL, PYRUVATE, AND GLUTACONYL CARBOXYLASE-RELATED"/>
    <property type="match status" value="1"/>
</dbReference>
<protein>
    <submittedName>
        <fullName evidence="3">Carboxylase</fullName>
    </submittedName>
</protein>
<dbReference type="GO" id="GO:1905202">
    <property type="term" value="C:methylcrotonoyl-CoA carboxylase complex"/>
    <property type="evidence" value="ECO:0007669"/>
    <property type="project" value="TreeGrafter"/>
</dbReference>
<gene>
    <name evidence="3" type="ORF">AOX59_04300</name>
</gene>
<dbReference type="OrthoDB" id="9803706at2"/>
<name>A0A0U3W3T9_9BACI</name>
<sequence length="509" mass="56224">MNYSEDLKERIDKIEKGGNEKYHRKNEEKGKMFVRNRLKQLFDEDIDIEDAFFANNMSEDLPSDGVVTGIGRINGQDVCVMANDSTVKAGSWGKRTVEKIIRIQETAAKLEIPMLYLVDSAGARITDQVEMFPGRRGAGRIFHNQIKLSGRVPQVCLLFGPSAAGGAYIPAFCDIVVMVDGNASMYLGSPRMAEKVIGEKVSLEEMGGAKMHCSVSGVGDVLVKSEEEAITYTRNYLSYFPANFREKPAAADSKAIKQFEKSITDLIPENQNAPFNMLDLIKRLIDEDSFCEIKKKFAPELITGLARIDGKSVGIIANQPRMKGGVLFPDSADKAAKFIQLCDAFNIPLLFLMDIPGFMIGTKVEQAGIIRHGAKMLATMSEATVPKISVVVRKAYGAGLYAMAGPAFEPDACLALPTAQIAVMGPEAAVNAVYANKIAELPEEERPQFIKEKQDEYKDNIDIYRLASEMVVDAVVDPDKLRSELISRYQIYEAKNVTFTDRKHGVYPV</sequence>
<dbReference type="STRING" id="1472767.AOX59_04300"/>